<keyword evidence="14" id="KW-1185">Reference proteome</keyword>
<evidence type="ECO:0000256" key="4">
    <source>
        <dbReference type="ARBA" id="ARBA00022827"/>
    </source>
</evidence>
<comment type="cofactor">
    <cofactor evidence="1 8">
        <name>FAD</name>
        <dbReference type="ChEBI" id="CHEBI:57692"/>
    </cofactor>
</comment>
<evidence type="ECO:0000256" key="6">
    <source>
        <dbReference type="ARBA" id="ARBA00023157"/>
    </source>
</evidence>
<dbReference type="Proteomes" id="UP001642464">
    <property type="component" value="Unassembled WGS sequence"/>
</dbReference>
<dbReference type="PROSITE" id="PS51352">
    <property type="entry name" value="THIOREDOXIN_2"/>
    <property type="match status" value="1"/>
</dbReference>
<dbReference type="Gene3D" id="3.40.30.10">
    <property type="entry name" value="Glutaredoxin"/>
    <property type="match status" value="1"/>
</dbReference>
<proteinExistence type="predicted"/>
<name>A0ABP0M1Y4_9DINO</name>
<accession>A0ABP0M1Y4</accession>
<dbReference type="EC" id="1.8.3.2" evidence="8"/>
<feature type="compositionally biased region" description="Polar residues" evidence="9">
    <location>
        <begin position="499"/>
        <end position="513"/>
    </location>
</feature>
<dbReference type="PANTHER" id="PTHR22897">
    <property type="entry name" value="QUIESCIN Q6-RELATED SULFHYDRYL OXIDASE"/>
    <property type="match status" value="1"/>
</dbReference>
<reference evidence="13 14" key="1">
    <citation type="submission" date="2024-02" db="EMBL/GenBank/DDBJ databases">
        <authorList>
            <person name="Chen Y."/>
            <person name="Shah S."/>
            <person name="Dougan E. K."/>
            <person name="Thang M."/>
            <person name="Chan C."/>
        </authorList>
    </citation>
    <scope>NUCLEOTIDE SEQUENCE [LARGE SCALE GENOMIC DNA]</scope>
</reference>
<evidence type="ECO:0000256" key="7">
    <source>
        <dbReference type="ARBA" id="ARBA00023180"/>
    </source>
</evidence>
<dbReference type="Pfam" id="PF04777">
    <property type="entry name" value="Evr1_Alr"/>
    <property type="match status" value="1"/>
</dbReference>
<dbReference type="Pfam" id="PF00085">
    <property type="entry name" value="Thioredoxin"/>
    <property type="match status" value="1"/>
</dbReference>
<organism evidence="13 14">
    <name type="scientific">Durusdinium trenchii</name>
    <dbReference type="NCBI Taxonomy" id="1381693"/>
    <lineage>
        <taxon>Eukaryota</taxon>
        <taxon>Sar</taxon>
        <taxon>Alveolata</taxon>
        <taxon>Dinophyceae</taxon>
        <taxon>Suessiales</taxon>
        <taxon>Symbiodiniaceae</taxon>
        <taxon>Durusdinium</taxon>
    </lineage>
</organism>
<evidence type="ECO:0000256" key="2">
    <source>
        <dbReference type="ARBA" id="ARBA00022630"/>
    </source>
</evidence>
<evidence type="ECO:0000256" key="1">
    <source>
        <dbReference type="ARBA" id="ARBA00001974"/>
    </source>
</evidence>
<evidence type="ECO:0000259" key="12">
    <source>
        <dbReference type="PROSITE" id="PS51352"/>
    </source>
</evidence>
<evidence type="ECO:0000256" key="3">
    <source>
        <dbReference type="ARBA" id="ARBA00022729"/>
    </source>
</evidence>
<dbReference type="InterPro" id="IPR013766">
    <property type="entry name" value="Thioredoxin_domain"/>
</dbReference>
<feature type="domain" description="ERV/ALR sulfhydryl oxidase" evidence="11">
    <location>
        <begin position="277"/>
        <end position="395"/>
    </location>
</feature>
<evidence type="ECO:0000256" key="10">
    <source>
        <dbReference type="SAM" id="SignalP"/>
    </source>
</evidence>
<feature type="domain" description="Thioredoxin" evidence="12">
    <location>
        <begin position="26"/>
        <end position="162"/>
    </location>
</feature>
<dbReference type="PROSITE" id="PS51324">
    <property type="entry name" value="ERV_ALR"/>
    <property type="match status" value="1"/>
</dbReference>
<gene>
    <name evidence="13" type="ORF">SCF082_LOCUS25556</name>
</gene>
<evidence type="ECO:0000259" key="11">
    <source>
        <dbReference type="PROSITE" id="PS51324"/>
    </source>
</evidence>
<keyword evidence="5 8" id="KW-0560">Oxidoreductase</keyword>
<feature type="chain" id="PRO_5045745393" description="Sulfhydryl oxidase" evidence="10">
    <location>
        <begin position="18"/>
        <end position="632"/>
    </location>
</feature>
<evidence type="ECO:0000313" key="13">
    <source>
        <dbReference type="EMBL" id="CAK9045188.1"/>
    </source>
</evidence>
<protein>
    <recommendedName>
        <fullName evidence="8">Sulfhydryl oxidase</fullName>
        <ecNumber evidence="8">1.8.3.2</ecNumber>
    </recommendedName>
</protein>
<evidence type="ECO:0000256" key="8">
    <source>
        <dbReference type="RuleBase" id="RU371123"/>
    </source>
</evidence>
<dbReference type="InterPro" id="IPR036774">
    <property type="entry name" value="ERV/ALR_sulphydryl_oxid_sf"/>
</dbReference>
<dbReference type="InterPro" id="IPR039798">
    <property type="entry name" value="Sulfhydryl_oxidase"/>
</dbReference>
<dbReference type="Gene3D" id="1.20.120.310">
    <property type="entry name" value="ERV/ALR sulfhydryl oxidase domain"/>
    <property type="match status" value="1"/>
</dbReference>
<dbReference type="PANTHER" id="PTHR22897:SF8">
    <property type="entry name" value="SULFHYDRYL OXIDASE"/>
    <property type="match status" value="1"/>
</dbReference>
<evidence type="ECO:0000256" key="5">
    <source>
        <dbReference type="ARBA" id="ARBA00023002"/>
    </source>
</evidence>
<keyword evidence="3 10" id="KW-0732">Signal</keyword>
<dbReference type="InterPro" id="IPR017905">
    <property type="entry name" value="ERV/ALR_sulphydryl_oxidase"/>
</dbReference>
<keyword evidence="4 8" id="KW-0274">FAD</keyword>
<dbReference type="SUPFAM" id="SSF52833">
    <property type="entry name" value="Thioredoxin-like"/>
    <property type="match status" value="1"/>
</dbReference>
<feature type="compositionally biased region" description="Basic and acidic residues" evidence="9">
    <location>
        <begin position="514"/>
        <end position="529"/>
    </location>
</feature>
<feature type="signal peptide" evidence="10">
    <location>
        <begin position="1"/>
        <end position="17"/>
    </location>
</feature>
<comment type="caution">
    <text evidence="13">The sequence shown here is derived from an EMBL/GenBank/DDBJ whole genome shotgun (WGS) entry which is preliminary data.</text>
</comment>
<keyword evidence="6" id="KW-1015">Disulfide bond</keyword>
<keyword evidence="2 8" id="KW-0285">Flavoprotein</keyword>
<keyword evidence="7" id="KW-0325">Glycoprotein</keyword>
<comment type="catalytic activity">
    <reaction evidence="8">
        <text>2 R'C(R)SH + O2 = R'C(R)S-S(R)CR' + H2O2</text>
        <dbReference type="Rhea" id="RHEA:17357"/>
        <dbReference type="ChEBI" id="CHEBI:15379"/>
        <dbReference type="ChEBI" id="CHEBI:16240"/>
        <dbReference type="ChEBI" id="CHEBI:16520"/>
        <dbReference type="ChEBI" id="CHEBI:17412"/>
        <dbReference type="EC" id="1.8.3.2"/>
    </reaction>
</comment>
<feature type="region of interest" description="Disordered" evidence="9">
    <location>
        <begin position="498"/>
        <end position="529"/>
    </location>
</feature>
<dbReference type="SUPFAM" id="SSF69000">
    <property type="entry name" value="FAD-dependent thiol oxidase"/>
    <property type="match status" value="1"/>
</dbReference>
<sequence length="632" mass="71504">MGGRLILCSALLLRAEAETVEWSPRPPIYEHLGQKSLYPPDGTVDLLSGSHCDLSKRSLGRTWLVEFYHSSCPHCWYFAPVFRQLGAAYRGSESVHVAACNCMEKENQKACDAMQIYRYPTVQVFQAGEEGAKKLFEVSHTDKDGRAKSAAQLLAWLEEHKLPKPLHPEATEQGADFAAATALAPGAPPGRPGWSWEYHAEDERWAEAHLGLIALLKSYNGRQPPASLLRVASFVAQNCLHGCDRYHLLVERLHSADLRDATTVREEVERWGQLFGRRKHLFCKDETCAVWQLFHVMAGSVAAAQFGLRVNSGGATVAEAMDFFRQTVDHFLFCGPCREHFLNAYEGCSYGRCEVLASKQDQAKRLVLWLWRLHNGVSLRVLREHPPKEAVDRRWPTYRDCPGCWNPRVVTGEVIEEENLDSAFDLERVYGFLLSSYVGEENVEKHLAMESKVLMDADAERNPIAQAAQPWFVGPSMLAMLGAASFALFTLARRHSHSNQRCGVTSDPESSEAQLERRARDLEEQAKRQEETARLQMHILEVEMRRCEQELLQSHSKVEALEKELQVLTEEVKSKRKSEGRAATLQDAVRRHEIAVRASFEDSEAPRPRRKKEKAQGWFSCCAVEATPKKRI</sequence>
<evidence type="ECO:0000313" key="14">
    <source>
        <dbReference type="Proteomes" id="UP001642464"/>
    </source>
</evidence>
<evidence type="ECO:0000256" key="9">
    <source>
        <dbReference type="SAM" id="MobiDB-lite"/>
    </source>
</evidence>
<dbReference type="InterPro" id="IPR036249">
    <property type="entry name" value="Thioredoxin-like_sf"/>
</dbReference>
<dbReference type="EMBL" id="CAXAMM010019224">
    <property type="protein sequence ID" value="CAK9045188.1"/>
    <property type="molecule type" value="Genomic_DNA"/>
</dbReference>
<dbReference type="CDD" id="cd02961">
    <property type="entry name" value="PDI_a_family"/>
    <property type="match status" value="1"/>
</dbReference>